<dbReference type="InterPro" id="IPR011604">
    <property type="entry name" value="PDDEXK-like_dom_sf"/>
</dbReference>
<reference evidence="3 4" key="1">
    <citation type="submission" date="2016-10" db="EMBL/GenBank/DDBJ databases">
        <title>Paenibacillus species isolates.</title>
        <authorList>
            <person name="Beno S.M."/>
        </authorList>
    </citation>
    <scope>NUCLEOTIDE SEQUENCE [LARGE SCALE GENOMIC DNA]</scope>
    <source>
        <strain evidence="3 4">FSL R5-0923</strain>
    </source>
</reference>
<proteinExistence type="predicted"/>
<dbReference type="Gene3D" id="3.90.320.10">
    <property type="match status" value="1"/>
</dbReference>
<comment type="caution">
    <text evidence="3">The sequence shown here is derived from an EMBL/GenBank/DDBJ whole genome shotgun (WGS) entry which is preliminary data.</text>
</comment>
<dbReference type="Proteomes" id="UP000187313">
    <property type="component" value="Unassembled WGS sequence"/>
</dbReference>
<feature type="domain" description="YqaJ viral recombinase" evidence="2">
    <location>
        <begin position="16"/>
        <end position="152"/>
    </location>
</feature>
<dbReference type="InterPro" id="IPR019080">
    <property type="entry name" value="YqaJ_viral_recombinase"/>
</dbReference>
<evidence type="ECO:0000313" key="3">
    <source>
        <dbReference type="EMBL" id="OMD55288.1"/>
    </source>
</evidence>
<sequence>MQAIRLVGTKDMEHDEWLEWRRSGIGGSDVAAICGLSRYKSALEVYLDKIGEIPPIADNPKMKAGRILEPVVADWFEEETGIRVQKQNYIFQHKDHPCMLANIDRWVPGENAGLEIKNTGEYSRNHWFDGNTEVIPTEYQLQANHYMAVTGADKWYVAVLIGGWDFQWRVIERDENLINSLITIEENFWNDHVIARALPEVKAQDTNLMNYMFPRSASTSVNISEVYYDLVNRLLVTKTALKQAEEDHEDVKNKVKQLMGENELAIWKDEKLCSWKTNARGSRVFKILGGN</sequence>
<dbReference type="PANTHER" id="PTHR46609">
    <property type="entry name" value="EXONUCLEASE, PHAGE-TYPE/RECB, C-TERMINAL DOMAIN-CONTAINING PROTEIN"/>
    <property type="match status" value="1"/>
</dbReference>
<evidence type="ECO:0000259" key="2">
    <source>
        <dbReference type="Pfam" id="PF09588"/>
    </source>
</evidence>
<dbReference type="SUPFAM" id="SSF52980">
    <property type="entry name" value="Restriction endonuclease-like"/>
    <property type="match status" value="1"/>
</dbReference>
<evidence type="ECO:0000313" key="4">
    <source>
        <dbReference type="Proteomes" id="UP000187313"/>
    </source>
</evidence>
<dbReference type="RefSeq" id="WP_076298330.1">
    <property type="nucleotide sequence ID" value="NZ_MPTD01000002.1"/>
</dbReference>
<gene>
    <name evidence="3" type="ORF">BSK51_04340</name>
</gene>
<dbReference type="GO" id="GO:0004519">
    <property type="term" value="F:endonuclease activity"/>
    <property type="evidence" value="ECO:0007669"/>
    <property type="project" value="UniProtKB-KW"/>
</dbReference>
<keyword evidence="1" id="KW-0175">Coiled coil</keyword>
<dbReference type="PANTHER" id="PTHR46609:SF6">
    <property type="entry name" value="EXONUCLEASE, PHAGE-TYPE_RECB, C-TERMINAL DOMAIN-CONTAINING PROTEIN-RELATED"/>
    <property type="match status" value="1"/>
</dbReference>
<protein>
    <submittedName>
        <fullName evidence="3">Endonuclease</fullName>
    </submittedName>
</protein>
<keyword evidence="3" id="KW-0540">Nuclease</keyword>
<dbReference type="Pfam" id="PF09588">
    <property type="entry name" value="YqaJ"/>
    <property type="match status" value="1"/>
</dbReference>
<organism evidence="3 4">
    <name type="scientific">Paenibacillus odorifer</name>
    <dbReference type="NCBI Taxonomy" id="189426"/>
    <lineage>
        <taxon>Bacteria</taxon>
        <taxon>Bacillati</taxon>
        <taxon>Bacillota</taxon>
        <taxon>Bacilli</taxon>
        <taxon>Bacillales</taxon>
        <taxon>Paenibacillaceae</taxon>
        <taxon>Paenibacillus</taxon>
    </lineage>
</organism>
<dbReference type="InterPro" id="IPR011335">
    <property type="entry name" value="Restrct_endonuc-II-like"/>
</dbReference>
<dbReference type="EMBL" id="MPTD01000002">
    <property type="protein sequence ID" value="OMD55288.1"/>
    <property type="molecule type" value="Genomic_DNA"/>
</dbReference>
<keyword evidence="3" id="KW-0255">Endonuclease</keyword>
<accession>A0ABX3HVC2</accession>
<feature type="coiled-coil region" evidence="1">
    <location>
        <begin position="234"/>
        <end position="261"/>
    </location>
</feature>
<dbReference type="NCBIfam" id="TIGR03033">
    <property type="entry name" value="phage_rel_nuc"/>
    <property type="match status" value="1"/>
</dbReference>
<name>A0ABX3HVC2_9BACL</name>
<keyword evidence="3" id="KW-0378">Hydrolase</keyword>
<keyword evidence="4" id="KW-1185">Reference proteome</keyword>
<dbReference type="InterPro" id="IPR051703">
    <property type="entry name" value="NF-kappa-B_Signaling_Reg"/>
</dbReference>
<evidence type="ECO:0000256" key="1">
    <source>
        <dbReference type="SAM" id="Coils"/>
    </source>
</evidence>
<dbReference type="InterPro" id="IPR017482">
    <property type="entry name" value="Lambda-type_endonuclease"/>
</dbReference>